<dbReference type="Proteomes" id="UP000075324">
    <property type="component" value="Unassembled WGS sequence"/>
</dbReference>
<dbReference type="Gene3D" id="3.40.50.2000">
    <property type="entry name" value="Glycogen Phosphorylase B"/>
    <property type="match status" value="2"/>
</dbReference>
<dbReference type="AlphaFoldDB" id="A0A150MU35"/>
<dbReference type="InterPro" id="IPR028098">
    <property type="entry name" value="Glyco_trans_4-like_N"/>
</dbReference>
<accession>A0A150MU35</accession>
<dbReference type="InterPro" id="IPR001296">
    <property type="entry name" value="Glyco_trans_1"/>
</dbReference>
<evidence type="ECO:0000313" key="3">
    <source>
        <dbReference type="EMBL" id="KYD27865.1"/>
    </source>
</evidence>
<dbReference type="GO" id="GO:0016757">
    <property type="term" value="F:glycosyltransferase activity"/>
    <property type="evidence" value="ECO:0007669"/>
    <property type="project" value="InterPro"/>
</dbReference>
<dbReference type="PANTHER" id="PTHR45947:SF3">
    <property type="entry name" value="SULFOQUINOVOSYL TRANSFERASE SQD2"/>
    <property type="match status" value="1"/>
</dbReference>
<evidence type="ECO:0000259" key="2">
    <source>
        <dbReference type="Pfam" id="PF13439"/>
    </source>
</evidence>
<sequence length="375" mass="41839">MKLKIGIVCYPTVGGSGVVATELGKLLAEKGHEIHFISSSMPFRLNKVYGNIYYHEVGVNQYSVFQYPPYDLALASKIAEVAKRERLDVLHAHYAVPHAVCAVLAKQMVGGKLKIVTTLHGTDITVLGYDPSLSDMIKFGIEQSDVVTAVSNALVKQTYELLDVQKPIQTVYNFVDERVYHKKNANHLKKEYGIDENEKVIIHVSNFRKVKRVPDVVRAFSLIRKHLPAKLLLVGDGPEMTVVSRLVTELGLSDDVRFLGKQDKLDELYSISDVKMLLSEKESFGLVLLEAMACGVPCIGTTIGGIPEVIEDGKTGFLCELGNVEEVANKALRILTDKHLHMYMAKQAVQTVYQKFYSEQIVEQYEDIYFSLAKG</sequence>
<protein>
    <recommendedName>
        <fullName evidence="5">N-acetyl-alpha-D-glucosaminyl L-malate synthase BshA</fullName>
    </recommendedName>
</protein>
<dbReference type="InterPro" id="IPR050194">
    <property type="entry name" value="Glycosyltransferase_grp1"/>
</dbReference>
<dbReference type="Pfam" id="PF00534">
    <property type="entry name" value="Glycos_transf_1"/>
    <property type="match status" value="1"/>
</dbReference>
<evidence type="ECO:0000313" key="4">
    <source>
        <dbReference type="Proteomes" id="UP000075324"/>
    </source>
</evidence>
<evidence type="ECO:0000259" key="1">
    <source>
        <dbReference type="Pfam" id="PF00534"/>
    </source>
</evidence>
<dbReference type="InterPro" id="IPR023881">
    <property type="entry name" value="Thiol_BshA"/>
</dbReference>
<feature type="domain" description="Glycosyltransferase subfamily 4-like N-terminal" evidence="2">
    <location>
        <begin position="13"/>
        <end position="177"/>
    </location>
</feature>
<dbReference type="GO" id="GO:0071793">
    <property type="term" value="P:bacillithiol biosynthetic process"/>
    <property type="evidence" value="ECO:0007669"/>
    <property type="project" value="InterPro"/>
</dbReference>
<dbReference type="Pfam" id="PF13439">
    <property type="entry name" value="Glyco_transf_4"/>
    <property type="match status" value="1"/>
</dbReference>
<reference evidence="3 4" key="1">
    <citation type="submission" date="2016-01" db="EMBL/GenBank/DDBJ databases">
        <title>Draft Genome Sequences of Seven Thermophilic Sporeformers Isolated from Foods.</title>
        <authorList>
            <person name="Berendsen E.M."/>
            <person name="Wells-Bennik M.H."/>
            <person name="Krawcyk A.O."/>
            <person name="De Jong A."/>
            <person name="Holsappel S."/>
            <person name="Eijlander R.T."/>
            <person name="Kuipers O.P."/>
        </authorList>
    </citation>
    <scope>NUCLEOTIDE SEQUENCE [LARGE SCALE GENOMIC DNA]</scope>
    <source>
        <strain evidence="3 4">B4110</strain>
    </source>
</reference>
<gene>
    <name evidence="3" type="ORF">B4110_2308</name>
</gene>
<name>A0A150MU35_9BACL</name>
<dbReference type="PANTHER" id="PTHR45947">
    <property type="entry name" value="SULFOQUINOVOSYL TRANSFERASE SQD2"/>
    <property type="match status" value="1"/>
</dbReference>
<evidence type="ECO:0008006" key="5">
    <source>
        <dbReference type="Google" id="ProtNLM"/>
    </source>
</evidence>
<comment type="caution">
    <text evidence="3">The sequence shown here is derived from an EMBL/GenBank/DDBJ whole genome shotgun (WGS) entry which is preliminary data.</text>
</comment>
<organism evidence="3 4">
    <name type="scientific">Parageobacillus toebii</name>
    <dbReference type="NCBI Taxonomy" id="153151"/>
    <lineage>
        <taxon>Bacteria</taxon>
        <taxon>Bacillati</taxon>
        <taxon>Bacillota</taxon>
        <taxon>Bacilli</taxon>
        <taxon>Bacillales</taxon>
        <taxon>Anoxybacillaceae</taxon>
        <taxon>Parageobacillus</taxon>
    </lineage>
</organism>
<dbReference type="NCBIfam" id="TIGR03999">
    <property type="entry name" value="thiol_BshA"/>
    <property type="match status" value="1"/>
</dbReference>
<dbReference type="SUPFAM" id="SSF53756">
    <property type="entry name" value="UDP-Glycosyltransferase/glycogen phosphorylase"/>
    <property type="match status" value="1"/>
</dbReference>
<proteinExistence type="predicted"/>
<feature type="domain" description="Glycosyl transferase family 1" evidence="1">
    <location>
        <begin position="188"/>
        <end position="348"/>
    </location>
</feature>
<dbReference type="PATRIC" id="fig|153151.4.peg.198"/>
<dbReference type="RefSeq" id="WP_015864256.1">
    <property type="nucleotide sequence ID" value="NZ_CP133588.1"/>
</dbReference>
<dbReference type="EMBL" id="LQYW01000089">
    <property type="protein sequence ID" value="KYD27865.1"/>
    <property type="molecule type" value="Genomic_DNA"/>
</dbReference>